<keyword evidence="1" id="KW-0812">Transmembrane</keyword>
<sequence length="78" mass="8962">MWTQSVLELFLYISADPFLLGLLWFLFCWCIPLLFFVGNFMIIGASSVKLVAIVLPLYWLSADCYLLPIPLCHKNSCE</sequence>
<dbReference type="InParanoid" id="A0A2G5EAF6"/>
<evidence type="ECO:0000256" key="1">
    <source>
        <dbReference type="SAM" id="Phobius"/>
    </source>
</evidence>
<gene>
    <name evidence="2" type="ORF">AQUCO_01000442v1</name>
</gene>
<keyword evidence="1" id="KW-1133">Transmembrane helix</keyword>
<keyword evidence="3" id="KW-1185">Reference proteome</keyword>
<feature type="transmembrane region" description="Helical" evidence="1">
    <location>
        <begin position="20"/>
        <end position="43"/>
    </location>
</feature>
<proteinExistence type="predicted"/>
<evidence type="ECO:0000313" key="3">
    <source>
        <dbReference type="Proteomes" id="UP000230069"/>
    </source>
</evidence>
<name>A0A2G5EAF6_AQUCA</name>
<protein>
    <submittedName>
        <fullName evidence="2">Uncharacterized protein</fullName>
    </submittedName>
</protein>
<accession>A0A2G5EAF6</accession>
<dbReference type="Proteomes" id="UP000230069">
    <property type="component" value="Unassembled WGS sequence"/>
</dbReference>
<evidence type="ECO:0000313" key="2">
    <source>
        <dbReference type="EMBL" id="PIA52567.1"/>
    </source>
</evidence>
<organism evidence="2 3">
    <name type="scientific">Aquilegia coerulea</name>
    <name type="common">Rocky mountain columbine</name>
    <dbReference type="NCBI Taxonomy" id="218851"/>
    <lineage>
        <taxon>Eukaryota</taxon>
        <taxon>Viridiplantae</taxon>
        <taxon>Streptophyta</taxon>
        <taxon>Embryophyta</taxon>
        <taxon>Tracheophyta</taxon>
        <taxon>Spermatophyta</taxon>
        <taxon>Magnoliopsida</taxon>
        <taxon>Ranunculales</taxon>
        <taxon>Ranunculaceae</taxon>
        <taxon>Thalictroideae</taxon>
        <taxon>Aquilegia</taxon>
    </lineage>
</organism>
<dbReference type="AlphaFoldDB" id="A0A2G5EAF6"/>
<keyword evidence="1" id="KW-0472">Membrane</keyword>
<dbReference type="EMBL" id="KZ305027">
    <property type="protein sequence ID" value="PIA52567.1"/>
    <property type="molecule type" value="Genomic_DNA"/>
</dbReference>
<reference evidence="2 3" key="1">
    <citation type="submission" date="2017-09" db="EMBL/GenBank/DDBJ databases">
        <title>WGS assembly of Aquilegia coerulea Goldsmith.</title>
        <authorList>
            <person name="Hodges S."/>
            <person name="Kramer E."/>
            <person name="Nordborg M."/>
            <person name="Tomkins J."/>
            <person name="Borevitz J."/>
            <person name="Derieg N."/>
            <person name="Yan J."/>
            <person name="Mihaltcheva S."/>
            <person name="Hayes R.D."/>
            <person name="Rokhsar D."/>
        </authorList>
    </citation>
    <scope>NUCLEOTIDE SEQUENCE [LARGE SCALE GENOMIC DNA]</scope>
    <source>
        <strain evidence="3">cv. Goldsmith</strain>
    </source>
</reference>